<evidence type="ECO:0000313" key="4">
    <source>
        <dbReference type="Proteomes" id="UP000683000"/>
    </source>
</evidence>
<dbReference type="Pfam" id="PF01926">
    <property type="entry name" value="MMR_HSR1"/>
    <property type="match status" value="1"/>
</dbReference>
<dbReference type="GO" id="GO:0005525">
    <property type="term" value="F:GTP binding"/>
    <property type="evidence" value="ECO:0007669"/>
    <property type="project" value="InterPro"/>
</dbReference>
<evidence type="ECO:0000259" key="2">
    <source>
        <dbReference type="Pfam" id="PF01926"/>
    </source>
</evidence>
<dbReference type="Gene3D" id="3.40.50.300">
    <property type="entry name" value="P-loop containing nucleotide triphosphate hydrolases"/>
    <property type="match status" value="1"/>
</dbReference>
<gene>
    <name evidence="3" type="ORF">JVT61DRAFT_4806</name>
</gene>
<proteinExistence type="predicted"/>
<comment type="caution">
    <text evidence="3">The sequence shown here is derived from an EMBL/GenBank/DDBJ whole genome shotgun (WGS) entry which is preliminary data.</text>
</comment>
<name>A0A8I2YN09_9AGAM</name>
<evidence type="ECO:0000256" key="1">
    <source>
        <dbReference type="SAM" id="Coils"/>
    </source>
</evidence>
<reference evidence="3" key="1">
    <citation type="submission" date="2021-03" db="EMBL/GenBank/DDBJ databases">
        <title>Evolutionary innovations through gain and loss of genes in the ectomycorrhizal Boletales.</title>
        <authorList>
            <person name="Wu G."/>
            <person name="Miyauchi S."/>
            <person name="Morin E."/>
            <person name="Yang Z.-L."/>
            <person name="Xu J."/>
            <person name="Martin F.M."/>
        </authorList>
    </citation>
    <scope>NUCLEOTIDE SEQUENCE</scope>
    <source>
        <strain evidence="3">BR01</strain>
    </source>
</reference>
<protein>
    <recommendedName>
        <fullName evidence="2">G domain-containing protein</fullName>
    </recommendedName>
</protein>
<dbReference type="Proteomes" id="UP000683000">
    <property type="component" value="Unassembled WGS sequence"/>
</dbReference>
<feature type="domain" description="G" evidence="2">
    <location>
        <begin position="31"/>
        <end position="79"/>
    </location>
</feature>
<accession>A0A8I2YN09</accession>
<organism evidence="3 4">
    <name type="scientific">Boletus reticuloceps</name>
    <dbReference type="NCBI Taxonomy" id="495285"/>
    <lineage>
        <taxon>Eukaryota</taxon>
        <taxon>Fungi</taxon>
        <taxon>Dikarya</taxon>
        <taxon>Basidiomycota</taxon>
        <taxon>Agaricomycotina</taxon>
        <taxon>Agaricomycetes</taxon>
        <taxon>Agaricomycetidae</taxon>
        <taxon>Boletales</taxon>
        <taxon>Boletineae</taxon>
        <taxon>Boletaceae</taxon>
        <taxon>Boletoideae</taxon>
        <taxon>Boletus</taxon>
    </lineage>
</organism>
<sequence length="315" mass="36368">MMLFKDRFQPDPGDFIMVWVFSSGIVVKTTQLINKLTGNAEQRKAGLLESDTKNVTPYPISHHGRRVVLVDTPGFDDTYRPDSEILQLIADWLIQKYQDGTTLKIAGILYMHRTTDNFMSGSAYKNLQIFSRLCGDLPLHRARLVMSMWDRASRKDPEVAAQRETQLTDNFWRVLIDEGAIARRFYNSSSSAWNLVDELLCMVKDFQELLVQEELVEQRKHLNETEAAKVIYSRLQKDLAEQKKTLKELAGQAKLQNDPNLAKILQDEHDRMDAQVQKTMEQIKEIKISLSRRFLLWMSGQKSRAKAIELDHPQA</sequence>
<dbReference type="InterPro" id="IPR027417">
    <property type="entry name" value="P-loop_NTPase"/>
</dbReference>
<evidence type="ECO:0000313" key="3">
    <source>
        <dbReference type="EMBL" id="KAG6374158.1"/>
    </source>
</evidence>
<dbReference type="EMBL" id="JAGFBS010000019">
    <property type="protein sequence ID" value="KAG6374158.1"/>
    <property type="molecule type" value="Genomic_DNA"/>
</dbReference>
<keyword evidence="1" id="KW-0175">Coiled coil</keyword>
<keyword evidence="4" id="KW-1185">Reference proteome</keyword>
<dbReference type="InterPro" id="IPR006073">
    <property type="entry name" value="GTP-bd"/>
</dbReference>
<dbReference type="SUPFAM" id="SSF52540">
    <property type="entry name" value="P-loop containing nucleoside triphosphate hydrolases"/>
    <property type="match status" value="1"/>
</dbReference>
<feature type="coiled-coil region" evidence="1">
    <location>
        <begin position="232"/>
        <end position="282"/>
    </location>
</feature>
<dbReference type="AlphaFoldDB" id="A0A8I2YN09"/>
<dbReference type="OrthoDB" id="2629074at2759"/>